<dbReference type="PATRIC" id="fig|698758.3.peg.340"/>
<dbReference type="Gene3D" id="3.40.50.1820">
    <property type="entry name" value="alpha/beta hydrolase"/>
    <property type="match status" value="1"/>
</dbReference>
<dbReference type="GO" id="GO:0052689">
    <property type="term" value="F:carboxylic ester hydrolase activity"/>
    <property type="evidence" value="ECO:0007669"/>
    <property type="project" value="InterPro"/>
</dbReference>
<evidence type="ECO:0000313" key="6">
    <source>
        <dbReference type="EMBL" id="BAM46469.1"/>
    </source>
</evidence>
<feature type="active site" description="Nucleophile" evidence="2">
    <location>
        <position position="78"/>
    </location>
</feature>
<dbReference type="OrthoDB" id="9786110at2"/>
<dbReference type="PANTHER" id="PTHR43798:SF31">
    <property type="entry name" value="AB HYDROLASE SUPERFAMILY PROTEIN YCLE"/>
    <property type="match status" value="1"/>
</dbReference>
<feature type="binding site" evidence="3">
    <location>
        <position position="10"/>
    </location>
    <ligand>
        <name>substrate</name>
    </ligand>
</feature>
<protein>
    <submittedName>
        <fullName evidence="6">Putative hydrolase</fullName>
    </submittedName>
</protein>
<dbReference type="RefSeq" id="WP_015009075.1">
    <property type="nucleotide sequence ID" value="NC_018704.1"/>
</dbReference>
<dbReference type="GO" id="GO:0016020">
    <property type="term" value="C:membrane"/>
    <property type="evidence" value="ECO:0007669"/>
    <property type="project" value="TreeGrafter"/>
</dbReference>
<dbReference type="InterPro" id="IPR050266">
    <property type="entry name" value="AB_hydrolase_sf"/>
</dbReference>
<dbReference type="InterPro" id="IPR012354">
    <property type="entry name" value="Esterase_lipase"/>
</dbReference>
<dbReference type="KEGG" id="axl:AXY_03370"/>
<feature type="domain" description="AB hydrolase-1" evidence="5">
    <location>
        <begin position="5"/>
        <end position="213"/>
    </location>
</feature>
<dbReference type="Pfam" id="PF12697">
    <property type="entry name" value="Abhydrolase_6"/>
    <property type="match status" value="1"/>
</dbReference>
<dbReference type="AlphaFoldDB" id="K0IVI6"/>
<keyword evidence="7" id="KW-1185">Reference proteome</keyword>
<evidence type="ECO:0000259" key="5">
    <source>
        <dbReference type="Pfam" id="PF12697"/>
    </source>
</evidence>
<feature type="site" description="Important for substrate specificity" evidence="4">
    <location>
        <position position="127"/>
    </location>
</feature>
<gene>
    <name evidence="6" type="ordered locus">AXY_03370</name>
</gene>
<dbReference type="InterPro" id="IPR000073">
    <property type="entry name" value="AB_hydrolase_1"/>
</dbReference>
<name>K0IVI6_AMPXN</name>
<evidence type="ECO:0000256" key="4">
    <source>
        <dbReference type="PIRSR" id="PIRSR017388-3"/>
    </source>
</evidence>
<dbReference type="eggNOG" id="COG1647">
    <property type="taxonomic scope" value="Bacteria"/>
</dbReference>
<sequence length="238" mass="26818">MIGCLCIHGFTGGPYEIEPLTTFLEEKTDWLISVPTLPGHGLDLQLDDYTHQDWLDAADEAYQELAAKVDVVYVVGFSMGGMIAASLAAKYPVAGLIMLSPSRKYLSLVKLAAEVKLLIRDRFFGEIENNLTYQNLKLKRGAIPARAYIEFAKCIAKTRPYLKDIYCPVLVLQGIQDGLVPYQTTHYLTEEIPVEIDVIYYADSKHLICLGDDKEVVINAVYEYLMKIEDRTRKKITS</sequence>
<dbReference type="HOGENOM" id="CLU_076594_0_2_9"/>
<organism evidence="6 7">
    <name type="scientific">Amphibacillus xylanus (strain ATCC 51415 / DSM 6626 / JCM 7361 / LMG 17667 / NBRC 15112 / Ep01)</name>
    <dbReference type="NCBI Taxonomy" id="698758"/>
    <lineage>
        <taxon>Bacteria</taxon>
        <taxon>Bacillati</taxon>
        <taxon>Bacillota</taxon>
        <taxon>Bacilli</taxon>
        <taxon>Bacillales</taxon>
        <taxon>Bacillaceae</taxon>
        <taxon>Amphibacillus</taxon>
    </lineage>
</organism>
<dbReference type="PANTHER" id="PTHR43798">
    <property type="entry name" value="MONOACYLGLYCEROL LIPASE"/>
    <property type="match status" value="1"/>
</dbReference>
<dbReference type="STRING" id="698758.AXY_03370"/>
<evidence type="ECO:0000256" key="2">
    <source>
        <dbReference type="PIRSR" id="PIRSR017388-1"/>
    </source>
</evidence>
<dbReference type="Proteomes" id="UP000006294">
    <property type="component" value="Chromosome"/>
</dbReference>
<evidence type="ECO:0000313" key="7">
    <source>
        <dbReference type="Proteomes" id="UP000006294"/>
    </source>
</evidence>
<keyword evidence="1 6" id="KW-0378">Hydrolase</keyword>
<accession>K0IVI6</accession>
<proteinExistence type="predicted"/>
<dbReference type="ESTHER" id="ampxn-k0ivi6">
    <property type="family name" value="CarbLipBact_2"/>
</dbReference>
<dbReference type="SUPFAM" id="SSF53474">
    <property type="entry name" value="alpha/beta-Hydrolases"/>
    <property type="match status" value="1"/>
</dbReference>
<dbReference type="EMBL" id="AP012050">
    <property type="protein sequence ID" value="BAM46469.1"/>
    <property type="molecule type" value="Genomic_DNA"/>
</dbReference>
<feature type="active site" description="Charge relay system" evidence="2">
    <location>
        <position position="177"/>
    </location>
</feature>
<dbReference type="PIRSF" id="PIRSF017388">
    <property type="entry name" value="Esterase_lipase"/>
    <property type="match status" value="1"/>
</dbReference>
<feature type="binding site" evidence="3">
    <location>
        <position position="79"/>
    </location>
    <ligand>
        <name>substrate</name>
    </ligand>
</feature>
<reference evidence="6 7" key="1">
    <citation type="submission" date="2011-01" db="EMBL/GenBank/DDBJ databases">
        <title>Whole genome sequence of Amphibacillus xylinus NBRC 15112.</title>
        <authorList>
            <person name="Nakazawa H."/>
            <person name="Katano Y."/>
            <person name="Nakamura S."/>
            <person name="Sasagawa M."/>
            <person name="Fukada J."/>
            <person name="Arai T."/>
            <person name="Sasakura N."/>
            <person name="Mochizuki D."/>
            <person name="Hosoyama A."/>
            <person name="Harada K."/>
            <person name="Horikawa H."/>
            <person name="Kato Y."/>
            <person name="Harada T."/>
            <person name="Sasaki K."/>
            <person name="Sekiguchi M."/>
            <person name="Hodoyama M."/>
            <person name="Nishiko R."/>
            <person name="Narita H."/>
            <person name="Hanamaki A."/>
            <person name="Hata C."/>
            <person name="Konno Y."/>
            <person name="Niimura Y."/>
            <person name="Yamazaki S."/>
            <person name="Fujita N."/>
        </authorList>
    </citation>
    <scope>NUCLEOTIDE SEQUENCE [LARGE SCALE GENOMIC DNA]</scope>
    <source>
        <strain evidence="7">ATCC 51415 / DSM 6626 / JCM 7361 / LMG 17667 / NBRC 15112 / Ep01</strain>
    </source>
</reference>
<dbReference type="InterPro" id="IPR029058">
    <property type="entry name" value="AB_hydrolase_fold"/>
</dbReference>
<evidence type="ECO:0000256" key="3">
    <source>
        <dbReference type="PIRSR" id="PIRSR017388-2"/>
    </source>
</evidence>
<feature type="active site" description="Charge relay system" evidence="2">
    <location>
        <position position="206"/>
    </location>
</feature>
<evidence type="ECO:0000256" key="1">
    <source>
        <dbReference type="ARBA" id="ARBA00022801"/>
    </source>
</evidence>